<dbReference type="PANTHER" id="PTHR22617:SF23">
    <property type="entry name" value="CHEMOTAXIS PROTEIN CHEW"/>
    <property type="match status" value="1"/>
</dbReference>
<dbReference type="Proteomes" id="UP000187367">
    <property type="component" value="Unassembled WGS sequence"/>
</dbReference>
<dbReference type="GO" id="GO:0007165">
    <property type="term" value="P:signal transduction"/>
    <property type="evidence" value="ECO:0007669"/>
    <property type="project" value="InterPro"/>
</dbReference>
<dbReference type="Pfam" id="PF01584">
    <property type="entry name" value="CheW"/>
    <property type="match status" value="1"/>
</dbReference>
<dbReference type="CDD" id="cd00732">
    <property type="entry name" value="CheW"/>
    <property type="match status" value="1"/>
</dbReference>
<name>A0A1R1QUC9_9BACI</name>
<dbReference type="GO" id="GO:0006935">
    <property type="term" value="P:chemotaxis"/>
    <property type="evidence" value="ECO:0007669"/>
    <property type="project" value="InterPro"/>
</dbReference>
<dbReference type="EMBL" id="MTJL01000007">
    <property type="protein sequence ID" value="OMI08276.1"/>
    <property type="molecule type" value="Genomic_DNA"/>
</dbReference>
<dbReference type="EMBL" id="QSND01000001">
    <property type="protein sequence ID" value="KAA6452845.1"/>
    <property type="molecule type" value="Genomic_DNA"/>
</dbReference>
<gene>
    <name evidence="3" type="ORF">BW143_04310</name>
    <name evidence="2" type="ORF">DX927_01110</name>
</gene>
<dbReference type="STRING" id="1925020.BTA30_06960"/>
<dbReference type="Gene3D" id="2.40.50.180">
    <property type="entry name" value="CheA-289, Domain 4"/>
    <property type="match status" value="1"/>
</dbReference>
<comment type="caution">
    <text evidence="3">The sequence shown here is derived from an EMBL/GenBank/DDBJ whole genome shotgun (WGS) entry which is preliminary data.</text>
</comment>
<feature type="domain" description="CheW-like" evidence="1">
    <location>
        <begin position="8"/>
        <end position="148"/>
    </location>
</feature>
<dbReference type="AlphaFoldDB" id="A0A1R1QUC9"/>
<evidence type="ECO:0000313" key="5">
    <source>
        <dbReference type="Proteomes" id="UP000324326"/>
    </source>
</evidence>
<protein>
    <submittedName>
        <fullName evidence="3">Chemotaxis protein CheW</fullName>
    </submittedName>
</protein>
<evidence type="ECO:0000313" key="3">
    <source>
        <dbReference type="EMBL" id="OMI08276.1"/>
    </source>
</evidence>
<evidence type="ECO:0000259" key="1">
    <source>
        <dbReference type="PROSITE" id="PS50851"/>
    </source>
</evidence>
<dbReference type="Proteomes" id="UP000324326">
    <property type="component" value="Unassembled WGS sequence"/>
</dbReference>
<dbReference type="SUPFAM" id="SSF50341">
    <property type="entry name" value="CheW-like"/>
    <property type="match status" value="1"/>
</dbReference>
<accession>A0A1R1QUC9</accession>
<dbReference type="RefSeq" id="WP_076760537.1">
    <property type="nucleotide sequence ID" value="NZ_CM125431.1"/>
</dbReference>
<dbReference type="GeneID" id="92789702"/>
<dbReference type="PROSITE" id="PS50851">
    <property type="entry name" value="CHEW"/>
    <property type="match status" value="1"/>
</dbReference>
<organism evidence="3 4">
    <name type="scientific">Bacillus swezeyi</name>
    <dbReference type="NCBI Taxonomy" id="1925020"/>
    <lineage>
        <taxon>Bacteria</taxon>
        <taxon>Bacillati</taxon>
        <taxon>Bacillota</taxon>
        <taxon>Bacilli</taxon>
        <taxon>Bacillales</taxon>
        <taxon>Bacillaceae</taxon>
        <taxon>Bacillus</taxon>
    </lineage>
</organism>
<dbReference type="GO" id="GO:0005829">
    <property type="term" value="C:cytosol"/>
    <property type="evidence" value="ECO:0007669"/>
    <property type="project" value="TreeGrafter"/>
</dbReference>
<accession>A0A1R1RZB6</accession>
<reference evidence="3 4" key="1">
    <citation type="submission" date="2017-01" db="EMBL/GenBank/DDBJ databases">
        <title>Bacillus phylogenomics.</title>
        <authorList>
            <person name="Dunlap C."/>
        </authorList>
    </citation>
    <scope>NUCLEOTIDE SEQUENCE [LARGE SCALE GENOMIC DNA]</scope>
    <source>
        <strain evidence="3 4">NRRL B-41282</strain>
    </source>
</reference>
<dbReference type="OrthoDB" id="9794382at2"/>
<dbReference type="PANTHER" id="PTHR22617">
    <property type="entry name" value="CHEMOTAXIS SENSOR HISTIDINE KINASE-RELATED"/>
    <property type="match status" value="1"/>
</dbReference>
<evidence type="ECO:0000313" key="2">
    <source>
        <dbReference type="EMBL" id="KAA6452845.1"/>
    </source>
</evidence>
<sequence>MTIQTTTGEKMIVFKVNHKEYAISVSEVMSIEKWQHPTRVPGVEPYICGVINLRGVVTPVIDLRKRIEAPGDTITDETRIIIITHQDIEVGWVVDEANDVITVEEEEIESAPETVGKDGRQWIKGIVKQGSRLLNLIDSEAVLNRKSSLVAASESAKK</sequence>
<dbReference type="Gene3D" id="2.30.30.40">
    <property type="entry name" value="SH3 Domains"/>
    <property type="match status" value="1"/>
</dbReference>
<dbReference type="InterPro" id="IPR002545">
    <property type="entry name" value="CheW-lke_dom"/>
</dbReference>
<reference evidence="2 5" key="2">
    <citation type="submission" date="2018-08" db="EMBL/GenBank/DDBJ databases">
        <title>Bacillus phenotypic plasticity.</title>
        <authorList>
            <person name="Hurtado E."/>
        </authorList>
    </citation>
    <scope>NUCLEOTIDE SEQUENCE [LARGE SCALE GENOMIC DNA]</scope>
    <source>
        <strain evidence="2 5">427</strain>
    </source>
</reference>
<dbReference type="InterPro" id="IPR039315">
    <property type="entry name" value="CheW"/>
</dbReference>
<dbReference type="SMART" id="SM00260">
    <property type="entry name" value="CheW"/>
    <property type="match status" value="1"/>
</dbReference>
<evidence type="ECO:0000313" key="4">
    <source>
        <dbReference type="Proteomes" id="UP000187367"/>
    </source>
</evidence>
<keyword evidence="4" id="KW-1185">Reference proteome</keyword>
<dbReference type="InterPro" id="IPR036061">
    <property type="entry name" value="CheW-like_dom_sf"/>
</dbReference>
<proteinExistence type="predicted"/>